<proteinExistence type="predicted"/>
<dbReference type="EMBL" id="CP003004">
    <property type="protein sequence ID" value="AEO57828.1"/>
    <property type="molecule type" value="Genomic_DNA"/>
</dbReference>
<keyword evidence="2" id="KW-1133">Transmembrane helix</keyword>
<gene>
    <name evidence="3" type="ORF">MYCTH_115754</name>
</gene>
<reference evidence="3 4" key="1">
    <citation type="journal article" date="2011" name="Nat. Biotechnol.">
        <title>Comparative genomic analysis of the thermophilic biomass-degrading fungi Myceliophthora thermophila and Thielavia terrestris.</title>
        <authorList>
            <person name="Berka R.M."/>
            <person name="Grigoriev I.V."/>
            <person name="Otillar R."/>
            <person name="Salamov A."/>
            <person name="Grimwood J."/>
            <person name="Reid I."/>
            <person name="Ishmael N."/>
            <person name="John T."/>
            <person name="Darmond C."/>
            <person name="Moisan M.-C."/>
            <person name="Henrissat B."/>
            <person name="Coutinho P.M."/>
            <person name="Lombard V."/>
            <person name="Natvig D.O."/>
            <person name="Lindquist E."/>
            <person name="Schmutz J."/>
            <person name="Lucas S."/>
            <person name="Harris P."/>
            <person name="Powlowski J."/>
            <person name="Bellemare A."/>
            <person name="Taylor D."/>
            <person name="Butler G."/>
            <person name="de Vries R.P."/>
            <person name="Allijn I.E."/>
            <person name="van den Brink J."/>
            <person name="Ushinsky S."/>
            <person name="Storms R."/>
            <person name="Powell A.J."/>
            <person name="Paulsen I.T."/>
            <person name="Elbourne L.D.H."/>
            <person name="Baker S.E."/>
            <person name="Magnuson J."/>
            <person name="LaBoissiere S."/>
            <person name="Clutterbuck A.J."/>
            <person name="Martinez D."/>
            <person name="Wogulis M."/>
            <person name="de Leon A.L."/>
            <person name="Rey M.W."/>
            <person name="Tsang A."/>
        </authorList>
    </citation>
    <scope>NUCLEOTIDE SEQUENCE [LARGE SCALE GENOMIC DNA]</scope>
    <source>
        <strain evidence="4">ATCC 42464 / BCRC 31852 / DSM 1799</strain>
    </source>
</reference>
<protein>
    <submittedName>
        <fullName evidence="3">Uncharacterized protein</fullName>
    </submittedName>
</protein>
<dbReference type="VEuPathDB" id="FungiDB:MYCTH_115754"/>
<dbReference type="InParanoid" id="G2QEP5"/>
<keyword evidence="4" id="KW-1185">Reference proteome</keyword>
<accession>G2QEP5</accession>
<feature type="region of interest" description="Disordered" evidence="1">
    <location>
        <begin position="1"/>
        <end position="24"/>
    </location>
</feature>
<keyword evidence="2" id="KW-0812">Transmembrane</keyword>
<dbReference type="KEGG" id="mtm:MYCTH_115754"/>
<feature type="transmembrane region" description="Helical" evidence="2">
    <location>
        <begin position="69"/>
        <end position="88"/>
    </location>
</feature>
<evidence type="ECO:0000313" key="4">
    <source>
        <dbReference type="Proteomes" id="UP000007322"/>
    </source>
</evidence>
<dbReference type="HOGENOM" id="CLU_2456327_0_0_1"/>
<sequence length="89" mass="9805">MPATKYNPYIGKEESPSHAGDNSTALRTVTDDLQESAGMFFFRATLRCVVSTVCMYIQQIHRTGTFGSAACMVLIYLCGRIVTSFGIAW</sequence>
<keyword evidence="2" id="KW-0472">Membrane</keyword>
<dbReference type="RefSeq" id="XP_003663073.1">
    <property type="nucleotide sequence ID" value="XM_003663025.1"/>
</dbReference>
<evidence type="ECO:0000313" key="3">
    <source>
        <dbReference type="EMBL" id="AEO57828.1"/>
    </source>
</evidence>
<evidence type="ECO:0000256" key="2">
    <source>
        <dbReference type="SAM" id="Phobius"/>
    </source>
</evidence>
<dbReference type="Proteomes" id="UP000007322">
    <property type="component" value="Chromosome 3"/>
</dbReference>
<dbReference type="AlphaFoldDB" id="G2QEP5"/>
<evidence type="ECO:0000256" key="1">
    <source>
        <dbReference type="SAM" id="MobiDB-lite"/>
    </source>
</evidence>
<organism evidence="3 4">
    <name type="scientific">Thermothelomyces thermophilus (strain ATCC 42464 / BCRC 31852 / DSM 1799)</name>
    <name type="common">Sporotrichum thermophile</name>
    <dbReference type="NCBI Taxonomy" id="573729"/>
    <lineage>
        <taxon>Eukaryota</taxon>
        <taxon>Fungi</taxon>
        <taxon>Dikarya</taxon>
        <taxon>Ascomycota</taxon>
        <taxon>Pezizomycotina</taxon>
        <taxon>Sordariomycetes</taxon>
        <taxon>Sordariomycetidae</taxon>
        <taxon>Sordariales</taxon>
        <taxon>Chaetomiaceae</taxon>
        <taxon>Thermothelomyces</taxon>
    </lineage>
</organism>
<dbReference type="GeneID" id="11507699"/>
<name>G2QEP5_THET4</name>